<reference evidence="6 7" key="1">
    <citation type="submission" date="2019-07" db="EMBL/GenBank/DDBJ databases">
        <title>Whole genome shotgun sequence of Acetobacter nitrogenifigens NBRC 105050.</title>
        <authorList>
            <person name="Hosoyama A."/>
            <person name="Uohara A."/>
            <person name="Ohji S."/>
            <person name="Ichikawa N."/>
        </authorList>
    </citation>
    <scope>NUCLEOTIDE SEQUENCE [LARGE SCALE GENOMIC DNA]</scope>
    <source>
        <strain evidence="6 7">NBRC 105050</strain>
    </source>
</reference>
<dbReference type="InterPro" id="IPR044174">
    <property type="entry name" value="BC10-like"/>
</dbReference>
<accession>A0A511X6R1</accession>
<dbReference type="STRING" id="1120919.GCA_000429165_00531"/>
<keyword evidence="7" id="KW-1185">Reference proteome</keyword>
<dbReference type="Pfam" id="PF02485">
    <property type="entry name" value="Branch"/>
    <property type="match status" value="1"/>
</dbReference>
<comment type="subcellular location">
    <subcellularLocation>
        <location evidence="1">Membrane</location>
        <topology evidence="1">Single-pass type II membrane protein</topology>
    </subcellularLocation>
</comment>
<protein>
    <recommendedName>
        <fullName evidence="8">Glycosyl transferase</fullName>
    </recommendedName>
</protein>
<evidence type="ECO:0000313" key="6">
    <source>
        <dbReference type="EMBL" id="GEN58637.1"/>
    </source>
</evidence>
<keyword evidence="2" id="KW-0328">Glycosyltransferase</keyword>
<evidence type="ECO:0000256" key="5">
    <source>
        <dbReference type="ARBA" id="ARBA00023180"/>
    </source>
</evidence>
<evidence type="ECO:0000256" key="3">
    <source>
        <dbReference type="ARBA" id="ARBA00022679"/>
    </source>
</evidence>
<dbReference type="PANTHER" id="PTHR31042:SF150">
    <property type="entry name" value="OS06G0661900 PROTEIN"/>
    <property type="match status" value="1"/>
</dbReference>
<keyword evidence="3" id="KW-0808">Transferase</keyword>
<evidence type="ECO:0000256" key="4">
    <source>
        <dbReference type="ARBA" id="ARBA00023136"/>
    </source>
</evidence>
<dbReference type="InterPro" id="IPR003406">
    <property type="entry name" value="Glyco_trans_14"/>
</dbReference>
<keyword evidence="5" id="KW-0325">Glycoprotein</keyword>
<evidence type="ECO:0000256" key="2">
    <source>
        <dbReference type="ARBA" id="ARBA00022676"/>
    </source>
</evidence>
<proteinExistence type="predicted"/>
<comment type="caution">
    <text evidence="6">The sequence shown here is derived from an EMBL/GenBank/DDBJ whole genome shotgun (WGS) entry which is preliminary data.</text>
</comment>
<evidence type="ECO:0000256" key="1">
    <source>
        <dbReference type="ARBA" id="ARBA00004606"/>
    </source>
</evidence>
<name>A0A511X6R1_9PROT</name>
<sequence>MKIAYLVMAHAVDEQLRLLIDRLLADSRSSVYIHMDRKTVDLKWLDSEPRPNLYILRNREIVNWGGFSIVRATQNLLRIAVRDPKNERFVLLSGSCFPLLPAPALGDALLAAPACVAVWGKIDASLSRNEGLGRYVVTKTHPLDVTFINPKRGPLRDRLWNMFKAINNRLPYERRVEVDDLWKGSQFFVFDRALALTCSYPPDELVTTLRHALAPDEIFFTTLFVRRQRETGNRLNVTGPGAHVQGRHFIRKQPPTHRTWRQRIAGTVDLRRLTTNDLAEVLVSDALFTRKCTPDISRAIIKAADARYRDVRNAATRNRIAFGRG</sequence>
<dbReference type="GO" id="GO:0016757">
    <property type="term" value="F:glycosyltransferase activity"/>
    <property type="evidence" value="ECO:0007669"/>
    <property type="project" value="UniProtKB-KW"/>
</dbReference>
<keyword evidence="4" id="KW-0472">Membrane</keyword>
<dbReference type="EMBL" id="BJYF01000001">
    <property type="protein sequence ID" value="GEN58637.1"/>
    <property type="molecule type" value="Genomic_DNA"/>
</dbReference>
<dbReference type="PANTHER" id="PTHR31042">
    <property type="entry name" value="CORE-2/I-BRANCHING BETA-1,6-N-ACETYLGLUCOSAMINYLTRANSFERASE FAMILY PROTEIN-RELATED"/>
    <property type="match status" value="1"/>
</dbReference>
<evidence type="ECO:0000313" key="7">
    <source>
        <dbReference type="Proteomes" id="UP000321635"/>
    </source>
</evidence>
<dbReference type="RefSeq" id="WP_026396742.1">
    <property type="nucleotide sequence ID" value="NZ_AUBI01000001.1"/>
</dbReference>
<dbReference type="GO" id="GO:0016020">
    <property type="term" value="C:membrane"/>
    <property type="evidence" value="ECO:0007669"/>
    <property type="project" value="UniProtKB-SubCell"/>
</dbReference>
<dbReference type="AlphaFoldDB" id="A0A511X6R1"/>
<gene>
    <name evidence="6" type="ORF">ANI02nite_05210</name>
</gene>
<evidence type="ECO:0008006" key="8">
    <source>
        <dbReference type="Google" id="ProtNLM"/>
    </source>
</evidence>
<dbReference type="OrthoDB" id="7943907at2"/>
<organism evidence="6 7">
    <name type="scientific">Acetobacter nitrogenifigens DSM 23921 = NBRC 105050</name>
    <dbReference type="NCBI Taxonomy" id="1120919"/>
    <lineage>
        <taxon>Bacteria</taxon>
        <taxon>Pseudomonadati</taxon>
        <taxon>Pseudomonadota</taxon>
        <taxon>Alphaproteobacteria</taxon>
        <taxon>Acetobacterales</taxon>
        <taxon>Acetobacteraceae</taxon>
        <taxon>Acetobacter</taxon>
    </lineage>
</organism>
<dbReference type="Proteomes" id="UP000321635">
    <property type="component" value="Unassembled WGS sequence"/>
</dbReference>